<feature type="domain" description="Cadherin" evidence="10">
    <location>
        <begin position="417"/>
        <end position="518"/>
    </location>
</feature>
<keyword evidence="5 8" id="KW-0106">Calcium</keyword>
<dbReference type="SUPFAM" id="SSF49313">
    <property type="entry name" value="Cadherin-like"/>
    <property type="match status" value="13"/>
</dbReference>
<dbReference type="GO" id="GO:0016342">
    <property type="term" value="C:catenin complex"/>
    <property type="evidence" value="ECO:0007669"/>
    <property type="project" value="TreeGrafter"/>
</dbReference>
<evidence type="ECO:0000313" key="11">
    <source>
        <dbReference type="EMBL" id="CAI9739635.1"/>
    </source>
</evidence>
<accession>A0AA36BSM3</accession>
<evidence type="ECO:0000313" key="12">
    <source>
        <dbReference type="Proteomes" id="UP001162480"/>
    </source>
</evidence>
<feature type="domain" description="Cadherin" evidence="10">
    <location>
        <begin position="519"/>
        <end position="621"/>
    </location>
</feature>
<protein>
    <submittedName>
        <fullName evidence="11">Protocadherin Fat 4-like</fullName>
    </submittedName>
</protein>
<feature type="compositionally biased region" description="Basic and acidic residues" evidence="9">
    <location>
        <begin position="1695"/>
        <end position="1706"/>
    </location>
</feature>
<name>A0AA36BSM3_OCTVU</name>
<evidence type="ECO:0000256" key="9">
    <source>
        <dbReference type="SAM" id="MobiDB-lite"/>
    </source>
</evidence>
<dbReference type="Gene3D" id="2.60.40.60">
    <property type="entry name" value="Cadherins"/>
    <property type="match status" value="13"/>
</dbReference>
<feature type="domain" description="Cadherin" evidence="10">
    <location>
        <begin position="720"/>
        <end position="822"/>
    </location>
</feature>
<dbReference type="GO" id="GO:0045296">
    <property type="term" value="F:cadherin binding"/>
    <property type="evidence" value="ECO:0007669"/>
    <property type="project" value="TreeGrafter"/>
</dbReference>
<evidence type="ECO:0000256" key="2">
    <source>
        <dbReference type="ARBA" id="ARBA00022692"/>
    </source>
</evidence>
<keyword evidence="3" id="KW-0732">Signal</keyword>
<dbReference type="GO" id="GO:0008013">
    <property type="term" value="F:beta-catenin binding"/>
    <property type="evidence" value="ECO:0007669"/>
    <property type="project" value="TreeGrafter"/>
</dbReference>
<dbReference type="InterPro" id="IPR039808">
    <property type="entry name" value="Cadherin"/>
</dbReference>
<feature type="domain" description="Cadherin" evidence="10">
    <location>
        <begin position="1381"/>
        <end position="1483"/>
    </location>
</feature>
<feature type="region of interest" description="Disordered" evidence="9">
    <location>
        <begin position="1657"/>
        <end position="1720"/>
    </location>
</feature>
<comment type="subcellular location">
    <subcellularLocation>
        <location evidence="1">Membrane</location>
        <topology evidence="1">Single-pass membrane protein</topology>
    </subcellularLocation>
</comment>
<dbReference type="GO" id="GO:0007156">
    <property type="term" value="P:homophilic cell adhesion via plasma membrane adhesion molecules"/>
    <property type="evidence" value="ECO:0007669"/>
    <property type="project" value="InterPro"/>
</dbReference>
<evidence type="ECO:0000256" key="7">
    <source>
        <dbReference type="ARBA" id="ARBA00023136"/>
    </source>
</evidence>
<gene>
    <name evidence="11" type="ORF">OCTVUL_1B007264</name>
</gene>
<dbReference type="PROSITE" id="PS50268">
    <property type="entry name" value="CADHERIN_2"/>
    <property type="match status" value="11"/>
</dbReference>
<dbReference type="CDD" id="cd11304">
    <property type="entry name" value="Cadherin_repeat"/>
    <property type="match status" value="11"/>
</dbReference>
<evidence type="ECO:0000256" key="8">
    <source>
        <dbReference type="PROSITE-ProRule" id="PRU00043"/>
    </source>
</evidence>
<dbReference type="PROSITE" id="PS00232">
    <property type="entry name" value="CADHERIN_1"/>
    <property type="match status" value="1"/>
</dbReference>
<feature type="domain" description="Cadherin" evidence="10">
    <location>
        <begin position="1149"/>
        <end position="1244"/>
    </location>
</feature>
<evidence type="ECO:0000256" key="6">
    <source>
        <dbReference type="ARBA" id="ARBA00022989"/>
    </source>
</evidence>
<dbReference type="SMART" id="SM00112">
    <property type="entry name" value="CA"/>
    <property type="match status" value="12"/>
</dbReference>
<feature type="domain" description="Cadherin" evidence="10">
    <location>
        <begin position="1484"/>
        <end position="1588"/>
    </location>
</feature>
<keyword evidence="2" id="KW-0812">Transmembrane</keyword>
<evidence type="ECO:0000256" key="1">
    <source>
        <dbReference type="ARBA" id="ARBA00004167"/>
    </source>
</evidence>
<dbReference type="Pfam" id="PF00028">
    <property type="entry name" value="Cadherin"/>
    <property type="match status" value="1"/>
</dbReference>
<reference evidence="11" key="1">
    <citation type="submission" date="2023-08" db="EMBL/GenBank/DDBJ databases">
        <authorList>
            <person name="Alioto T."/>
            <person name="Alioto T."/>
            <person name="Gomez Garrido J."/>
        </authorList>
    </citation>
    <scope>NUCLEOTIDE SEQUENCE</scope>
</reference>
<organism evidence="11 12">
    <name type="scientific">Octopus vulgaris</name>
    <name type="common">Common octopus</name>
    <dbReference type="NCBI Taxonomy" id="6645"/>
    <lineage>
        <taxon>Eukaryota</taxon>
        <taxon>Metazoa</taxon>
        <taxon>Spiralia</taxon>
        <taxon>Lophotrochozoa</taxon>
        <taxon>Mollusca</taxon>
        <taxon>Cephalopoda</taxon>
        <taxon>Coleoidea</taxon>
        <taxon>Octopodiformes</taxon>
        <taxon>Octopoda</taxon>
        <taxon>Incirrata</taxon>
        <taxon>Octopodidae</taxon>
        <taxon>Octopus</taxon>
    </lineage>
</organism>
<keyword evidence="7" id="KW-0472">Membrane</keyword>
<dbReference type="GO" id="GO:0005509">
    <property type="term" value="F:calcium ion binding"/>
    <property type="evidence" value="ECO:0007669"/>
    <property type="project" value="UniProtKB-UniRule"/>
</dbReference>
<feature type="domain" description="Cadherin" evidence="10">
    <location>
        <begin position="312"/>
        <end position="416"/>
    </location>
</feature>
<feature type="domain" description="Cadherin" evidence="10">
    <location>
        <begin position="1300"/>
        <end position="1386"/>
    </location>
</feature>
<feature type="domain" description="Cadherin" evidence="10">
    <location>
        <begin position="1030"/>
        <end position="1134"/>
    </location>
</feature>
<sequence length="1720" mass="193266">MIPDDSKRSRDVICKLLYTVLPLKSFFKSLAIFIDVPEGQSYLLIDPLYTVQCCGRISSWEIFTKRAGTVRMQIWRPQNNNNSSSNYTDVMDNNNSKGQQSNTYQLRGQNNLLVSPDNIQKKLVFPVTPEQSIMVNTGDMIGWSYSGRDMITYNKNAATRSTILRTSKMPSLKIRDTFQFPVRVIEDRNYAVKAVLSSGKAPVFQNLPAVISVQRNTTKGTLVFSIKARDDDRQDKIFFQFIEFSKENISFHLDSESGGIYLNSSIPDIDLFKLKLRVSDTCGMYSDSILDIRFKQNKLSSISPLQEHFQFYNLPFHIDVREDTSQQMLLRQFNVSHSVGERKISCSLSNGTTRNNLFLLKQTFPFITGTMSSVRALLAETSPIFDLKIFVSDHYNQEGPFILTVLLTDLNNPPTISPNEASLYVKENTADAEMIFQLQGSDFDGDQLTYHWRFQSESGSTYFSLSKSGEITVSSKLDFESMSSRDFNVTAWANDGISESNPVKLCIKVVDINEPPQFSSTNYSLSVYENSAGVAVIPNTMFQVYDPDPLDKITFKISGGQHALNFKIDPDSGEVSFAVDYDVRIMPSHVLLNITAIDKSGLNCTAQVDLNIEPLNWKPYLNNLPWKQTVPENSNFSGRPLYVVTSFDADKMDPVYFRASFYPSTGATGAVSLITGENLDFESEPREYVLEVIVNDGSVDSRAANLSINVIDVNEAPVFKHDVYYAETTEPKKGLVLMKSSAFEVSDPDFNDEYNFTVEPGNYSSFFKFDPLTNDLITTLDYNSHIVPHHVMLTISVSDRGGLSDTATVDISIISLNKAPVVTGLPLSLMVSENTPNNTEIYKIKAVDPDAEDTVFYQIDYLTVGASSKFFFNQSTGAVHVSGNLDYEMMTAKEFTVRLTASDGHLNSPSYNLTIVITDSNEPPYFTSQIFYVKTLEAKERTVFTNIIPLNTIEPDQGDITQYKISKGSNHSLFAINSTTGELYFAVNYSTTTMPKVSSINVTAYDSSGLSSTARVDIDVKAMNRVPKIINLPQTVYVKEETKPGTELFQVDVYDADKDAVSFNFIYFPPQGAVWFTFDDKSRKLFTAADQMLNYEAMSDVSFILSVSVNDGKSHSDFSNLTLQIVDVNEAPHFYSRLYFIDVVESKGGTVLPMYVQFKVIDPDINDTYHFSMMSSDNSSWFSIDPITGNISFAIDYNVRLHPSNIFLVVAVKDRHNLQDTTLVNVTVHSINNAPRIVHLPPVISLPENHPAEMEVLAIQVQDNDPWDEFLYKIKISPVDGITRFYLNQTRTVLQESHVVQAFDEDADDAIVYSIGSKDGNATMFSINRTSGLLSFAVNYDCTMMPHYITLWVLAKDTKGLVGRAEVRILVSHLNRIPKVKNLPALITVPENISPRLLYTLLLHDPDPNDPAFFVATFTPAFGMETFHVDTGSGAVTLKEGQKLNYEFCDMYVITITVYDGHNHSVPENFTIIIENINEAPYFLMSRYYITAPEGSAATLLPDPSLEVQDPDRNDSVTFSLAGNKYSQRFAIHPNTGILSYAVDYDIDRNAMPSIETIKIYATDKGGLQAATEIQIRITDVNDNAPVFNQSSYTIFVQITDPVGSRYLTVHATDFDQKRNAEIQYAMDDFKNLKYFGISETGDVYLKNPLRYDNSGDMRKTKETTPAVECETEVKNEPEAAAISRSHVSRQCPNSEEKTQETENSSHFEFWNNGDRYYTK</sequence>
<evidence type="ECO:0000256" key="3">
    <source>
        <dbReference type="ARBA" id="ARBA00022729"/>
    </source>
</evidence>
<keyword evidence="12" id="KW-1185">Reference proteome</keyword>
<feature type="domain" description="Cadherin" evidence="10">
    <location>
        <begin position="823"/>
        <end position="926"/>
    </location>
</feature>
<dbReference type="Proteomes" id="UP001162480">
    <property type="component" value="Chromosome 23"/>
</dbReference>
<evidence type="ECO:0000256" key="4">
    <source>
        <dbReference type="ARBA" id="ARBA00022737"/>
    </source>
</evidence>
<proteinExistence type="predicted"/>
<dbReference type="InterPro" id="IPR002126">
    <property type="entry name" value="Cadherin-like_dom"/>
</dbReference>
<dbReference type="EMBL" id="OX597836">
    <property type="protein sequence ID" value="CAI9739635.1"/>
    <property type="molecule type" value="Genomic_DNA"/>
</dbReference>
<dbReference type="PANTHER" id="PTHR24027:SF422">
    <property type="entry name" value="CADHERIN DOMAIN-CONTAINING PROTEIN"/>
    <property type="match status" value="1"/>
</dbReference>
<evidence type="ECO:0000259" key="10">
    <source>
        <dbReference type="PROSITE" id="PS50268"/>
    </source>
</evidence>
<dbReference type="PANTHER" id="PTHR24027">
    <property type="entry name" value="CADHERIN-23"/>
    <property type="match status" value="1"/>
</dbReference>
<feature type="domain" description="Cadherin" evidence="10">
    <location>
        <begin position="622"/>
        <end position="719"/>
    </location>
</feature>
<evidence type="ECO:0000256" key="5">
    <source>
        <dbReference type="ARBA" id="ARBA00022837"/>
    </source>
</evidence>
<dbReference type="PRINTS" id="PR00205">
    <property type="entry name" value="CADHERIN"/>
</dbReference>
<keyword evidence="4" id="KW-0677">Repeat</keyword>
<feature type="region of interest" description="Disordered" evidence="9">
    <location>
        <begin position="77"/>
        <end position="102"/>
    </location>
</feature>
<keyword evidence="6" id="KW-1133">Transmembrane helix</keyword>
<dbReference type="GO" id="GO:0016477">
    <property type="term" value="P:cell migration"/>
    <property type="evidence" value="ECO:0007669"/>
    <property type="project" value="TreeGrafter"/>
</dbReference>
<dbReference type="InterPro" id="IPR015919">
    <property type="entry name" value="Cadherin-like_sf"/>
</dbReference>
<dbReference type="InterPro" id="IPR020894">
    <property type="entry name" value="Cadherin_CS"/>
</dbReference>